<evidence type="ECO:0000313" key="3">
    <source>
        <dbReference type="Proteomes" id="UP000823790"/>
    </source>
</evidence>
<name>A0ABS4DR20_9GAMM</name>
<evidence type="ECO:0000256" key="1">
    <source>
        <dbReference type="SAM" id="Phobius"/>
    </source>
</evidence>
<feature type="transmembrane region" description="Helical" evidence="1">
    <location>
        <begin position="123"/>
        <end position="141"/>
    </location>
</feature>
<sequence length="145" mass="15436">MEFDSIRPILSGLTGGAIATWLLSRWARSLPRGYRSKSREQLLREHRVAVYAANGLFMAGILLSLAMYKLGGYASNDPWPLAMGFGAASAAPLLALAIIPALTGRSIREAYVAFAWGQGSPIWATYGILGVGLLALAWGLAKLGT</sequence>
<feature type="transmembrane region" description="Helical" evidence="1">
    <location>
        <begin position="48"/>
        <end position="68"/>
    </location>
</feature>
<proteinExistence type="predicted"/>
<dbReference type="EMBL" id="JAGJRS010000029">
    <property type="protein sequence ID" value="MBP1475393.1"/>
    <property type="molecule type" value="Genomic_DNA"/>
</dbReference>
<keyword evidence="1" id="KW-1133">Transmembrane helix</keyword>
<keyword evidence="3" id="KW-1185">Reference proteome</keyword>
<dbReference type="RefSeq" id="WP_209622021.1">
    <property type="nucleotide sequence ID" value="NZ_JAGJRS010000029.1"/>
</dbReference>
<reference evidence="2 3" key="1">
    <citation type="submission" date="2021-04" db="EMBL/GenBank/DDBJ databases">
        <authorList>
            <person name="Huq M.A."/>
        </authorList>
    </citation>
    <scope>NUCLEOTIDE SEQUENCE [LARGE SCALE GENOMIC DNA]</scope>
    <source>
        <strain evidence="2 3">MAH-13</strain>
    </source>
</reference>
<gene>
    <name evidence="2" type="ORF">J7I44_13855</name>
</gene>
<keyword evidence="1" id="KW-0812">Transmembrane</keyword>
<protein>
    <submittedName>
        <fullName evidence="2">Uncharacterized protein</fullName>
    </submittedName>
</protein>
<feature type="transmembrane region" description="Helical" evidence="1">
    <location>
        <begin position="80"/>
        <end position="102"/>
    </location>
</feature>
<dbReference type="Proteomes" id="UP000823790">
    <property type="component" value="Unassembled WGS sequence"/>
</dbReference>
<accession>A0ABS4DR20</accession>
<keyword evidence="1" id="KW-0472">Membrane</keyword>
<organism evidence="2 3">
    <name type="scientific">Frateuria flava</name>
    <dbReference type="NCBI Taxonomy" id="2821489"/>
    <lineage>
        <taxon>Bacteria</taxon>
        <taxon>Pseudomonadati</taxon>
        <taxon>Pseudomonadota</taxon>
        <taxon>Gammaproteobacteria</taxon>
        <taxon>Lysobacterales</taxon>
        <taxon>Rhodanobacteraceae</taxon>
        <taxon>Frateuria</taxon>
    </lineage>
</organism>
<evidence type="ECO:0000313" key="2">
    <source>
        <dbReference type="EMBL" id="MBP1475393.1"/>
    </source>
</evidence>
<feature type="transmembrane region" description="Helical" evidence="1">
    <location>
        <begin position="6"/>
        <end position="27"/>
    </location>
</feature>
<comment type="caution">
    <text evidence="2">The sequence shown here is derived from an EMBL/GenBank/DDBJ whole genome shotgun (WGS) entry which is preliminary data.</text>
</comment>